<keyword evidence="2" id="KW-0732">Signal</keyword>
<organism evidence="4 5">
    <name type="scientific">Necator americanus</name>
    <name type="common">Human hookworm</name>
    <dbReference type="NCBI Taxonomy" id="51031"/>
    <lineage>
        <taxon>Eukaryota</taxon>
        <taxon>Metazoa</taxon>
        <taxon>Ecdysozoa</taxon>
        <taxon>Nematoda</taxon>
        <taxon>Chromadorea</taxon>
        <taxon>Rhabditida</taxon>
        <taxon>Rhabditina</taxon>
        <taxon>Rhabditomorpha</taxon>
        <taxon>Strongyloidea</taxon>
        <taxon>Ancylostomatidae</taxon>
        <taxon>Bunostominae</taxon>
        <taxon>Necator</taxon>
    </lineage>
</organism>
<comment type="caution">
    <text evidence="4">The sequence shown here is derived from an EMBL/GenBank/DDBJ whole genome shotgun (WGS) entry which is preliminary data.</text>
</comment>
<dbReference type="InterPro" id="IPR009038">
    <property type="entry name" value="GOLD_dom"/>
</dbReference>
<feature type="signal peptide" evidence="2">
    <location>
        <begin position="1"/>
        <end position="20"/>
    </location>
</feature>
<reference evidence="4 5" key="1">
    <citation type="submission" date="2023-08" db="EMBL/GenBank/DDBJ databases">
        <title>A Necator americanus chromosomal reference genome.</title>
        <authorList>
            <person name="Ilik V."/>
            <person name="Petrzelkova K.J."/>
            <person name="Pardy F."/>
            <person name="Fuh T."/>
            <person name="Niatou-Singa F.S."/>
            <person name="Gouil Q."/>
            <person name="Baker L."/>
            <person name="Ritchie M.E."/>
            <person name="Jex A.R."/>
            <person name="Gazzola D."/>
            <person name="Li H."/>
            <person name="Toshio Fujiwara R."/>
            <person name="Zhan B."/>
            <person name="Aroian R.V."/>
            <person name="Pafco B."/>
            <person name="Schwarz E.M."/>
        </authorList>
    </citation>
    <scope>NUCLEOTIDE SEQUENCE [LARGE SCALE GENOMIC DNA]</scope>
    <source>
        <strain evidence="4 5">Aroian</strain>
        <tissue evidence="4">Whole animal</tissue>
    </source>
</reference>
<dbReference type="EMBL" id="JAVFWL010000001">
    <property type="protein sequence ID" value="KAK6731479.1"/>
    <property type="molecule type" value="Genomic_DNA"/>
</dbReference>
<dbReference type="Pfam" id="PF01105">
    <property type="entry name" value="EMP24_GP25L"/>
    <property type="match status" value="1"/>
</dbReference>
<proteinExistence type="predicted"/>
<name>A0ABR1BYS1_NECAM</name>
<keyword evidence="1" id="KW-0472">Membrane</keyword>
<dbReference type="SMART" id="SM01190">
    <property type="entry name" value="EMP24_GP25L"/>
    <property type="match status" value="1"/>
</dbReference>
<feature type="domain" description="GOLD" evidence="3">
    <location>
        <begin position="29"/>
        <end position="207"/>
    </location>
</feature>
<protein>
    <recommendedName>
        <fullName evidence="3">GOLD domain-containing protein</fullName>
    </recommendedName>
</protein>
<accession>A0ABR1BYS1</accession>
<feature type="chain" id="PRO_5046105458" description="GOLD domain-containing protein" evidence="2">
    <location>
        <begin position="21"/>
        <end position="215"/>
    </location>
</feature>
<evidence type="ECO:0000313" key="5">
    <source>
        <dbReference type="Proteomes" id="UP001303046"/>
    </source>
</evidence>
<keyword evidence="5" id="KW-1185">Reference proteome</keyword>
<evidence type="ECO:0000256" key="1">
    <source>
        <dbReference type="SAM" id="Phobius"/>
    </source>
</evidence>
<evidence type="ECO:0000313" key="4">
    <source>
        <dbReference type="EMBL" id="KAK6731479.1"/>
    </source>
</evidence>
<keyword evidence="1" id="KW-1133">Transmembrane helix</keyword>
<feature type="transmembrane region" description="Helical" evidence="1">
    <location>
        <begin position="178"/>
        <end position="197"/>
    </location>
</feature>
<sequence>MLLLTFYSVLLWIFFHQSILIESYVQYVEISMIMDSKAMCVYVGYESGTILHVNLLQRSAVNPSMSLRLTPPSGIYTQWDQKRKGAEVFREHNLTETGDYEICILVPRPLRVTLVLFAFHPIRYSRSIEESFKTKELTENFIDAHNKLMDNLFHIIINMRYYITVSASDEMMQQANSFYIQAYVIVFCAAAIIVAMLQAHIVRSMFEVDPTKIRP</sequence>
<dbReference type="Proteomes" id="UP001303046">
    <property type="component" value="Unassembled WGS sequence"/>
</dbReference>
<keyword evidence="1" id="KW-0812">Transmembrane</keyword>
<gene>
    <name evidence="4" type="primary">Necator_chrI.g3883</name>
    <name evidence="4" type="ORF">RB195_007754</name>
</gene>
<evidence type="ECO:0000256" key="2">
    <source>
        <dbReference type="SAM" id="SignalP"/>
    </source>
</evidence>
<evidence type="ECO:0000259" key="3">
    <source>
        <dbReference type="SMART" id="SM01190"/>
    </source>
</evidence>